<protein>
    <submittedName>
        <fullName evidence="5">Centriolin</fullName>
    </submittedName>
</protein>
<dbReference type="PANTHER" id="PTHR45973:SF36">
    <property type="entry name" value="CENTRIOLIN"/>
    <property type="match status" value="1"/>
</dbReference>
<keyword evidence="1" id="KW-0433">Leucine-rich repeat</keyword>
<feature type="coiled-coil region" evidence="3">
    <location>
        <begin position="621"/>
        <end position="777"/>
    </location>
</feature>
<name>A0A2R5G2Z8_9STRA</name>
<dbReference type="InParanoid" id="A0A2R5G2Z8"/>
<comment type="caution">
    <text evidence="5">The sequence shown here is derived from an EMBL/GenBank/DDBJ whole genome shotgun (WGS) entry which is preliminary data.</text>
</comment>
<dbReference type="PANTHER" id="PTHR45973">
    <property type="entry name" value="PROTEIN PHOSPHATASE 1 REGULATORY SUBUNIT SDS22-RELATED"/>
    <property type="match status" value="1"/>
</dbReference>
<dbReference type="InterPro" id="IPR001611">
    <property type="entry name" value="Leu-rich_rpt"/>
</dbReference>
<proteinExistence type="predicted"/>
<dbReference type="SUPFAM" id="SSF52075">
    <property type="entry name" value="Outer arm dynein light chain 1"/>
    <property type="match status" value="1"/>
</dbReference>
<keyword evidence="2" id="KW-0677">Repeat</keyword>
<dbReference type="InterPro" id="IPR032675">
    <property type="entry name" value="LRR_dom_sf"/>
</dbReference>
<reference evidence="5 6" key="1">
    <citation type="submission" date="2017-12" db="EMBL/GenBank/DDBJ databases">
        <title>Sequencing, de novo assembly and annotation of complete genome of a new Thraustochytrid species, strain FCC1311.</title>
        <authorList>
            <person name="Sedici K."/>
            <person name="Godart F."/>
            <person name="Aiese Cigliano R."/>
            <person name="Sanseverino W."/>
            <person name="Barakat M."/>
            <person name="Ortet P."/>
            <person name="Marechal E."/>
            <person name="Cagnac O."/>
            <person name="Amato A."/>
        </authorList>
    </citation>
    <scope>NUCLEOTIDE SEQUENCE [LARGE SCALE GENOMIC DNA]</scope>
</reference>
<gene>
    <name evidence="5" type="ORF">FCC1311_016252</name>
</gene>
<evidence type="ECO:0000256" key="3">
    <source>
        <dbReference type="SAM" id="Coils"/>
    </source>
</evidence>
<dbReference type="InterPro" id="IPR003591">
    <property type="entry name" value="Leu-rich_rpt_typical-subtyp"/>
</dbReference>
<feature type="compositionally biased region" description="Low complexity" evidence="4">
    <location>
        <begin position="1042"/>
        <end position="1056"/>
    </location>
</feature>
<feature type="region of interest" description="Disordered" evidence="4">
    <location>
        <begin position="1089"/>
        <end position="1108"/>
    </location>
</feature>
<dbReference type="InterPro" id="IPR050576">
    <property type="entry name" value="Cilia_flagella_integrity"/>
</dbReference>
<feature type="region of interest" description="Disordered" evidence="4">
    <location>
        <begin position="1"/>
        <end position="33"/>
    </location>
</feature>
<dbReference type="Pfam" id="PF14580">
    <property type="entry name" value="LRR_9"/>
    <property type="match status" value="1"/>
</dbReference>
<evidence type="ECO:0000313" key="5">
    <source>
        <dbReference type="EMBL" id="GBG25407.1"/>
    </source>
</evidence>
<feature type="region of interest" description="Disordered" evidence="4">
    <location>
        <begin position="1334"/>
        <end position="1401"/>
    </location>
</feature>
<sequence>MSRLRHQNFWDDKSRNHDDKGESDDAGGKKSPAARFLTPDLVRRCNGKIRDIENLEALEQLEELDLSFNEISIARNLGALTQLRILNLAQNRIVKLDGCFEWLDKLENLNLSGNLLESIPPVLGKLKALRTLRLARNKIERAADLERLRPLDRLSSLTLVGNPCAVETATRDLAIFTIRSLDVLDGEAVKIAQREAARARFEDTEAEQLRAALRQARVEATRRASQQQKTEAELASVRAACNEAAQRATTALREKEALRSELDAKTQMLDHKANFASDVANELSDIKQHLLFARIDGARPEPLVIDTGKTLSLPSQHQIERSATSPRMLGNLRNLKERIRLMQEEELGLAMHVGRLQKSREAAQDVLESAQTEFAHIRALILQWPTHISAGLSDSPRALRSDTTSLEELESVALAHQSRVKELEATLEGLQRRDQFSPLSHGNIASNDNATRLDELVIAAVTLGQEHIGYAQAVEELARACISKRPAEDGRLQEARDKLQSAKDCLRRAVAAQRKAISDIDELSVQHRLDCEAMLVRRAELAQELRKMRDSPELDAKFAPAVAKIEATVASASALKDLAVRVGANPTLSLPSPGVLVTTVDGASVAQKTRQDVSPRASRTIAALRAELERERQRFRALKHAHARGQQDRAEAATTETIASVRAKEREERVSLERELGQLVAESQREKDQALERERKALERALESEATVESLKKEAKAAKSDQDRLSGELSVARNELEEQTHATGASKREIANLKASLEEASAKLEAEQKLTARLHRQAQDTTDLRGEITRLEKENSELDVLADAFSKTLGVLAQALESREFSFDATAAVNQILDGFSPSTPTANSLQRFGAAVQACTVHLERAREETAKIDTQLLSAKEQQVRYDRIKESLPKLKEELCDAESRAKTCSSMATKEEERLRSLSLQTEEMQNRLTDLRGKVVDARNKLADADAQASAAASQSRTLAREVESLRAQKASLELQQATLEETCAASRVDQARIASEARKEQDRINDLRQQGRALEMRLEILRTERDDAAQQIKSLSAQNEEASRANAEAAAKQREHIREAADQERAFDRLSSQVQDLTQKVRELTKRQASSQKAVEEAERRREKAARDLADLQRQAREYPEIMEISEARQALADLHAQRVEQERRLQVLELYQLTEMGQVGGSDAPPTPLGELGEAAQVLDALKQVYVEGLRQVQEAFLLKEQRLKQALRHAREELNLARRKHEEQLVAVNDALASEGHQRLLAVAQDLRESVVRLAAHRDVDFRVKDAQTALAEKDAKLVFLSGQIEALQKEMHIREDDLRARNDRLQAMLEKALEHIDFEDTVSNADARSPAHHPSAPTTTTAGSHRAGRRRSLSTPRPTSPSPSPAYVSRSPPAEEGPVNSGNVSAPEVRANRTSLSKFTRVRARRAHIHMQEDGRVGIDLVQSQRSAALTLPVNLAPNVSLHTMVYNRPEREQIDLQAVRSPLTDKVRELRLELEAMKQQRF</sequence>
<evidence type="ECO:0000256" key="2">
    <source>
        <dbReference type="ARBA" id="ARBA00022737"/>
    </source>
</evidence>
<dbReference type="SMART" id="SM00369">
    <property type="entry name" value="LRR_TYP"/>
    <property type="match status" value="3"/>
</dbReference>
<keyword evidence="6" id="KW-1185">Reference proteome</keyword>
<feature type="region of interest" description="Disordered" evidence="4">
    <location>
        <begin position="1041"/>
        <end position="1063"/>
    </location>
</feature>
<dbReference type="Proteomes" id="UP000241890">
    <property type="component" value="Unassembled WGS sequence"/>
</dbReference>
<dbReference type="Gene3D" id="3.80.10.10">
    <property type="entry name" value="Ribonuclease Inhibitor"/>
    <property type="match status" value="1"/>
</dbReference>
<feature type="coiled-coil region" evidence="3">
    <location>
        <begin position="406"/>
        <end position="433"/>
    </location>
</feature>
<organism evidence="5 6">
    <name type="scientific">Hondaea fermentalgiana</name>
    <dbReference type="NCBI Taxonomy" id="2315210"/>
    <lineage>
        <taxon>Eukaryota</taxon>
        <taxon>Sar</taxon>
        <taxon>Stramenopiles</taxon>
        <taxon>Bigyra</taxon>
        <taxon>Labyrinthulomycetes</taxon>
        <taxon>Thraustochytrida</taxon>
        <taxon>Thraustochytriidae</taxon>
        <taxon>Hondaea</taxon>
    </lineage>
</organism>
<accession>A0A2R5G2Z8</accession>
<dbReference type="PROSITE" id="PS51450">
    <property type="entry name" value="LRR"/>
    <property type="match status" value="3"/>
</dbReference>
<dbReference type="EMBL" id="BEYU01000012">
    <property type="protein sequence ID" value="GBG25407.1"/>
    <property type="molecule type" value="Genomic_DNA"/>
</dbReference>
<feature type="coiled-coil region" evidence="3">
    <location>
        <begin position="199"/>
        <end position="261"/>
    </location>
</feature>
<evidence type="ECO:0000256" key="1">
    <source>
        <dbReference type="ARBA" id="ARBA00022614"/>
    </source>
</evidence>
<dbReference type="SMART" id="SM00365">
    <property type="entry name" value="LRR_SD22"/>
    <property type="match status" value="4"/>
</dbReference>
<evidence type="ECO:0000313" key="6">
    <source>
        <dbReference type="Proteomes" id="UP000241890"/>
    </source>
</evidence>
<feature type="coiled-coil region" evidence="3">
    <location>
        <begin position="1208"/>
        <end position="1239"/>
    </location>
</feature>
<keyword evidence="3" id="KW-0175">Coiled coil</keyword>
<feature type="coiled-coil region" evidence="3">
    <location>
        <begin position="1279"/>
        <end position="1324"/>
    </location>
</feature>
<evidence type="ECO:0000256" key="4">
    <source>
        <dbReference type="SAM" id="MobiDB-lite"/>
    </source>
</evidence>
<dbReference type="OrthoDB" id="433501at2759"/>
<feature type="compositionally biased region" description="Basic and acidic residues" evidence="4">
    <location>
        <begin position="8"/>
        <end position="20"/>
    </location>
</feature>
<feature type="compositionally biased region" description="Low complexity" evidence="4">
    <location>
        <begin position="1341"/>
        <end position="1354"/>
    </location>
</feature>
<dbReference type="Gene3D" id="1.10.287.1490">
    <property type="match status" value="1"/>
</dbReference>